<dbReference type="AlphaFoldDB" id="A0AAD7QZM3"/>
<name>A0AAD7QZM3_9ASCO</name>
<feature type="compositionally biased region" description="Acidic residues" evidence="7">
    <location>
        <begin position="24"/>
        <end position="38"/>
    </location>
</feature>
<dbReference type="InterPro" id="IPR001313">
    <property type="entry name" value="Pumilio_RNA-bd_rpt"/>
</dbReference>
<evidence type="ECO:0000256" key="6">
    <source>
        <dbReference type="ARBA" id="ARBA00031929"/>
    </source>
</evidence>
<protein>
    <recommendedName>
        <fullName evidence="3">Nucleolar protein 9</fullName>
    </recommendedName>
    <alternativeName>
        <fullName evidence="5 6">Pumilio domain-containing protein NOP9</fullName>
    </alternativeName>
</protein>
<dbReference type="Gene3D" id="1.25.10.10">
    <property type="entry name" value="Leucine-rich Repeat Variant"/>
    <property type="match status" value="2"/>
</dbReference>
<keyword evidence="4" id="KW-0677">Repeat</keyword>
<evidence type="ECO:0000313" key="9">
    <source>
        <dbReference type="Proteomes" id="UP001217417"/>
    </source>
</evidence>
<evidence type="ECO:0000256" key="1">
    <source>
        <dbReference type="ARBA" id="ARBA00004604"/>
    </source>
</evidence>
<comment type="subcellular location">
    <subcellularLocation>
        <location evidence="1">Nucleus</location>
        <location evidence="1">Nucleolus</location>
    </subcellularLocation>
</comment>
<dbReference type="GO" id="GO:0000480">
    <property type="term" value="P:endonucleolytic cleavage in 5'-ETS of tricistronic rRNA transcript (SSU-rRNA, 5.8S rRNA, LSU-rRNA)"/>
    <property type="evidence" value="ECO:0007669"/>
    <property type="project" value="TreeGrafter"/>
</dbReference>
<dbReference type="GO" id="GO:0000472">
    <property type="term" value="P:endonucleolytic cleavage to generate mature 5'-end of SSU-rRNA from (SSU-rRNA, 5.8S rRNA, LSU-rRNA)"/>
    <property type="evidence" value="ECO:0007669"/>
    <property type="project" value="TreeGrafter"/>
</dbReference>
<dbReference type="GO" id="GO:0000056">
    <property type="term" value="P:ribosomal small subunit export from nucleus"/>
    <property type="evidence" value="ECO:0007669"/>
    <property type="project" value="TreeGrafter"/>
</dbReference>
<dbReference type="SMART" id="SM00025">
    <property type="entry name" value="Pumilio"/>
    <property type="match status" value="5"/>
</dbReference>
<dbReference type="Proteomes" id="UP001217417">
    <property type="component" value="Unassembled WGS sequence"/>
</dbReference>
<dbReference type="InterPro" id="IPR011989">
    <property type="entry name" value="ARM-like"/>
</dbReference>
<reference evidence="8" key="1">
    <citation type="submission" date="2023-03" db="EMBL/GenBank/DDBJ databases">
        <title>Near-Complete genome sequence of Lipomyces tetrasporous NRRL Y-64009, an oleaginous yeast capable of growing on lignocellulosic hydrolysates.</title>
        <authorList>
            <consortium name="Lawrence Berkeley National Laboratory"/>
            <person name="Jagtap S.S."/>
            <person name="Liu J.-J."/>
            <person name="Walukiewicz H.E."/>
            <person name="Pangilinan J."/>
            <person name="Lipzen A."/>
            <person name="Ahrendt S."/>
            <person name="Koriabine M."/>
            <person name="Cobaugh K."/>
            <person name="Salamov A."/>
            <person name="Yoshinaga Y."/>
            <person name="Ng V."/>
            <person name="Daum C."/>
            <person name="Grigoriev I.V."/>
            <person name="Slininger P.J."/>
            <person name="Dien B.S."/>
            <person name="Jin Y.-S."/>
            <person name="Rao C.V."/>
        </authorList>
    </citation>
    <scope>NUCLEOTIDE SEQUENCE</scope>
    <source>
        <strain evidence="8">NRRL Y-64009</strain>
    </source>
</reference>
<evidence type="ECO:0000256" key="2">
    <source>
        <dbReference type="ARBA" id="ARBA00005301"/>
    </source>
</evidence>
<evidence type="ECO:0000256" key="7">
    <source>
        <dbReference type="SAM" id="MobiDB-lite"/>
    </source>
</evidence>
<evidence type="ECO:0000256" key="3">
    <source>
        <dbReference type="ARBA" id="ARBA00016427"/>
    </source>
</evidence>
<dbReference type="EMBL" id="JARPMG010000001">
    <property type="protein sequence ID" value="KAJ8103791.1"/>
    <property type="molecule type" value="Genomic_DNA"/>
</dbReference>
<feature type="region of interest" description="Disordered" evidence="7">
    <location>
        <begin position="1"/>
        <end position="38"/>
    </location>
</feature>
<dbReference type="GeneID" id="80886612"/>
<comment type="caution">
    <text evidence="8">The sequence shown here is derived from an EMBL/GenBank/DDBJ whole genome shotgun (WGS) entry which is preliminary data.</text>
</comment>
<dbReference type="GO" id="GO:0000447">
    <property type="term" value="P:endonucleolytic cleavage in ITS1 to separate SSU-rRNA from 5.8S rRNA and LSU-rRNA from tricistronic rRNA transcript (SSU-rRNA, 5.8S rRNA, LSU-rRNA)"/>
    <property type="evidence" value="ECO:0007669"/>
    <property type="project" value="TreeGrafter"/>
</dbReference>
<dbReference type="PANTHER" id="PTHR13102">
    <property type="entry name" value="NUCLEOLAR PROTEIN 9"/>
    <property type="match status" value="1"/>
</dbReference>
<evidence type="ECO:0000256" key="4">
    <source>
        <dbReference type="ARBA" id="ARBA00022737"/>
    </source>
</evidence>
<evidence type="ECO:0000313" key="8">
    <source>
        <dbReference type="EMBL" id="KAJ8103791.1"/>
    </source>
</evidence>
<dbReference type="GO" id="GO:0003723">
    <property type="term" value="F:RNA binding"/>
    <property type="evidence" value="ECO:0007669"/>
    <property type="project" value="InterPro"/>
</dbReference>
<proteinExistence type="inferred from homology"/>
<keyword evidence="9" id="KW-1185">Reference proteome</keyword>
<dbReference type="PANTHER" id="PTHR13102:SF0">
    <property type="entry name" value="NUCLEOLAR PROTEIN 9"/>
    <property type="match status" value="1"/>
</dbReference>
<dbReference type="GO" id="GO:0030686">
    <property type="term" value="C:90S preribosome"/>
    <property type="evidence" value="ECO:0007669"/>
    <property type="project" value="TreeGrafter"/>
</dbReference>
<sequence length="612" mass="68521">MPREQKKRGRRLNQKPYEKSQPEPEPEPEPSPELAVEEEAYQNGVDHGAGQQAFYGLLDSTQIEYFKEAERIIDSNAFMAEEEREQFYEALWAEVNEIELKVSTDPTGSKILERLLLASPKEKLLDVYKTYSTRVLELSTQRFSSHCLETLLNCSLAFISSEIQQAPDLLQVPTIDTENAPIISAVSDFFAEIQNDIPAIAFHPYGSHVFRSFLLLCAGKESVKTSGSSVLSGNKSLSAKKTAVVPETFGSGRFEPPAVFKQFIENVLQTIVNGITLEKGRKMALDPVSSPVLQLLIELEDDLMRADILSIILPPTKGEPDFMTISFLESLLSNPVGSHFLEKLLYSCPLSFVEYLHDSFFADRLRIISKAKGFSFAVKALMQRMDKKSYEEFAARLLDEVTDLSLQNVVLLNNIIVAISQHGSLQTEAANKITGLCSDRENMLLALLDISSFENISARQRSGANDSLKQRSILVENLLKSIPQISEAIVESFIAFPADTKLQFTENTIFSHVVEAILSKGDLPLPTRRKLLNDFMGHFGDMACSVGASRVVDACNITSAGLNHYRERIAKELLADRESVMRSLYGKKVWKNWNMDLYARSSAQWKGKLLRV</sequence>
<accession>A0AAD7QZM3</accession>
<dbReference type="InterPro" id="IPR040000">
    <property type="entry name" value="NOP9"/>
</dbReference>
<dbReference type="Pfam" id="PF22493">
    <property type="entry name" value="PUF_NOP9"/>
    <property type="match status" value="1"/>
</dbReference>
<dbReference type="GO" id="GO:0030688">
    <property type="term" value="C:preribosome, small subunit precursor"/>
    <property type="evidence" value="ECO:0007669"/>
    <property type="project" value="TreeGrafter"/>
</dbReference>
<organism evidence="8 9">
    <name type="scientific">Lipomyces tetrasporus</name>
    <dbReference type="NCBI Taxonomy" id="54092"/>
    <lineage>
        <taxon>Eukaryota</taxon>
        <taxon>Fungi</taxon>
        <taxon>Dikarya</taxon>
        <taxon>Ascomycota</taxon>
        <taxon>Saccharomycotina</taxon>
        <taxon>Lipomycetes</taxon>
        <taxon>Lipomycetales</taxon>
        <taxon>Lipomycetaceae</taxon>
        <taxon>Lipomyces</taxon>
    </lineage>
</organism>
<feature type="compositionally biased region" description="Basic residues" evidence="7">
    <location>
        <begin position="1"/>
        <end position="13"/>
    </location>
</feature>
<comment type="similarity">
    <text evidence="2">Belongs to the NOP9 family.</text>
</comment>
<dbReference type="InterPro" id="IPR016024">
    <property type="entry name" value="ARM-type_fold"/>
</dbReference>
<gene>
    <name evidence="8" type="ORF">POJ06DRAFT_7114</name>
</gene>
<dbReference type="SUPFAM" id="SSF48371">
    <property type="entry name" value="ARM repeat"/>
    <property type="match status" value="1"/>
</dbReference>
<evidence type="ECO:0000256" key="5">
    <source>
        <dbReference type="ARBA" id="ARBA00030932"/>
    </source>
</evidence>
<dbReference type="RefSeq" id="XP_056047241.1">
    <property type="nucleotide sequence ID" value="XM_056191446.1"/>
</dbReference>
<dbReference type="GO" id="GO:0005730">
    <property type="term" value="C:nucleolus"/>
    <property type="evidence" value="ECO:0007669"/>
    <property type="project" value="UniProtKB-SubCell"/>
</dbReference>